<keyword evidence="4 7" id="KW-1133">Transmembrane helix</keyword>
<dbReference type="Gene3D" id="6.10.110.10">
    <property type="match status" value="1"/>
</dbReference>
<evidence type="ECO:0000313" key="9">
    <source>
        <dbReference type="Proteomes" id="UP001152795"/>
    </source>
</evidence>
<feature type="compositionally biased region" description="Basic and acidic residues" evidence="6">
    <location>
        <begin position="179"/>
        <end position="189"/>
    </location>
</feature>
<dbReference type="EMBL" id="CACRXK020001461">
    <property type="protein sequence ID" value="CAB3989299.1"/>
    <property type="molecule type" value="Genomic_DNA"/>
</dbReference>
<dbReference type="AlphaFoldDB" id="A0A7D9HNF5"/>
<keyword evidence="3 7" id="KW-0812">Transmembrane</keyword>
<sequence length="247" mass="24336">MADKKQTENSKPNDDEKKNGREKYKINCGSTSNTENEKNGGGAAGSHGDCPRPGGDSGGKNPDKKRKNPGKKSWVVPLAIGLGTGVVAVVAAPLAVAAAGFTTGGIAAGSVAASMMSSAAVANGGGVAAGSLVATLQAVGATGSLAAAGASVTAAVGGIGASIGAGIGWLANKFTRGKKGGDDGGKNDDQSGDGGQSGKNVQFKKGRKRSKRGTQCSSDGGKNPPDDDDSDSDYVTIDDRAISTRKL</sequence>
<evidence type="ECO:0000256" key="5">
    <source>
        <dbReference type="ARBA" id="ARBA00023136"/>
    </source>
</evidence>
<evidence type="ECO:0000313" key="8">
    <source>
        <dbReference type="EMBL" id="CAB3989299.1"/>
    </source>
</evidence>
<reference evidence="8" key="1">
    <citation type="submission" date="2020-04" db="EMBL/GenBank/DDBJ databases">
        <authorList>
            <person name="Alioto T."/>
            <person name="Alioto T."/>
            <person name="Gomez Garrido J."/>
        </authorList>
    </citation>
    <scope>NUCLEOTIDE SEQUENCE</scope>
    <source>
        <strain evidence="8">A484AB</strain>
    </source>
</reference>
<dbReference type="PANTHER" id="PTHR16932:SF18">
    <property type="entry name" value="INTERFERON, ALPHA-INDUCIBLE PROTEIN 27-LIKE 2"/>
    <property type="match status" value="1"/>
</dbReference>
<dbReference type="Proteomes" id="UP001152795">
    <property type="component" value="Unassembled WGS sequence"/>
</dbReference>
<evidence type="ECO:0000256" key="3">
    <source>
        <dbReference type="ARBA" id="ARBA00022692"/>
    </source>
</evidence>
<name>A0A7D9HNF5_PARCT</name>
<protein>
    <submittedName>
        <fullName evidence="8">Interferon alpha-inducible 27 2A isoform X2</fullName>
    </submittedName>
</protein>
<evidence type="ECO:0000256" key="4">
    <source>
        <dbReference type="ARBA" id="ARBA00022989"/>
    </source>
</evidence>
<comment type="similarity">
    <text evidence="2">Belongs to the IFI6/IFI27 family.</text>
</comment>
<comment type="subcellular location">
    <subcellularLocation>
        <location evidence="1">Membrane</location>
        <topology evidence="1">Multi-pass membrane protein</topology>
    </subcellularLocation>
</comment>
<feature type="transmembrane region" description="Helical" evidence="7">
    <location>
        <begin position="74"/>
        <end position="101"/>
    </location>
</feature>
<accession>A0A7D9HNF5</accession>
<evidence type="ECO:0000256" key="2">
    <source>
        <dbReference type="ARBA" id="ARBA00007262"/>
    </source>
</evidence>
<feature type="transmembrane region" description="Helical" evidence="7">
    <location>
        <begin position="145"/>
        <end position="171"/>
    </location>
</feature>
<dbReference type="InterPro" id="IPR038213">
    <property type="entry name" value="IFI6/IFI27-like_sf"/>
</dbReference>
<feature type="compositionally biased region" description="Basic and acidic residues" evidence="6">
    <location>
        <begin position="1"/>
        <end position="25"/>
    </location>
</feature>
<feature type="compositionally biased region" description="Basic residues" evidence="6">
    <location>
        <begin position="202"/>
        <end position="212"/>
    </location>
</feature>
<dbReference type="InterPro" id="IPR009311">
    <property type="entry name" value="IFI6/IFI27-like"/>
</dbReference>
<feature type="compositionally biased region" description="Basic and acidic residues" evidence="6">
    <location>
        <begin position="237"/>
        <end position="247"/>
    </location>
</feature>
<comment type="caution">
    <text evidence="8">The sequence shown here is derived from an EMBL/GenBank/DDBJ whole genome shotgun (WGS) entry which is preliminary data.</text>
</comment>
<feature type="region of interest" description="Disordered" evidence="6">
    <location>
        <begin position="179"/>
        <end position="247"/>
    </location>
</feature>
<organism evidence="8 9">
    <name type="scientific">Paramuricea clavata</name>
    <name type="common">Red gorgonian</name>
    <name type="synonym">Violescent sea-whip</name>
    <dbReference type="NCBI Taxonomy" id="317549"/>
    <lineage>
        <taxon>Eukaryota</taxon>
        <taxon>Metazoa</taxon>
        <taxon>Cnidaria</taxon>
        <taxon>Anthozoa</taxon>
        <taxon>Octocorallia</taxon>
        <taxon>Malacalcyonacea</taxon>
        <taxon>Plexauridae</taxon>
        <taxon>Paramuricea</taxon>
    </lineage>
</organism>
<evidence type="ECO:0000256" key="6">
    <source>
        <dbReference type="SAM" id="MobiDB-lite"/>
    </source>
</evidence>
<feature type="region of interest" description="Disordered" evidence="6">
    <location>
        <begin position="1"/>
        <end position="71"/>
    </location>
</feature>
<dbReference type="GO" id="GO:0016020">
    <property type="term" value="C:membrane"/>
    <property type="evidence" value="ECO:0007669"/>
    <property type="project" value="UniProtKB-SubCell"/>
</dbReference>
<dbReference type="Pfam" id="PF06140">
    <property type="entry name" value="Ifi-6-16"/>
    <property type="match status" value="1"/>
</dbReference>
<gene>
    <name evidence="8" type="ORF">PACLA_8A007907</name>
</gene>
<evidence type="ECO:0000256" key="1">
    <source>
        <dbReference type="ARBA" id="ARBA00004141"/>
    </source>
</evidence>
<dbReference type="PANTHER" id="PTHR16932">
    <property type="entry name" value="INTERFERON ALPHA-INDUCIBLE PROTEIN 27"/>
    <property type="match status" value="1"/>
</dbReference>
<keyword evidence="5 7" id="KW-0472">Membrane</keyword>
<proteinExistence type="inferred from homology"/>
<keyword evidence="9" id="KW-1185">Reference proteome</keyword>
<evidence type="ECO:0000256" key="7">
    <source>
        <dbReference type="SAM" id="Phobius"/>
    </source>
</evidence>